<dbReference type="InterPro" id="IPR028994">
    <property type="entry name" value="Integrin_alpha_N"/>
</dbReference>
<keyword evidence="5" id="KW-0401">Integrin</keyword>
<keyword evidence="5" id="KW-0675">Receptor</keyword>
<reference evidence="8" key="1">
    <citation type="submission" date="2016-06" db="UniProtKB">
        <authorList>
            <consortium name="WormBaseParasite"/>
        </authorList>
    </citation>
    <scope>IDENTIFICATION</scope>
</reference>
<organism evidence="8">
    <name type="scientific">Soboliphyme baturini</name>
    <dbReference type="NCBI Taxonomy" id="241478"/>
    <lineage>
        <taxon>Eukaryota</taxon>
        <taxon>Metazoa</taxon>
        <taxon>Ecdysozoa</taxon>
        <taxon>Nematoda</taxon>
        <taxon>Enoplea</taxon>
        <taxon>Dorylaimia</taxon>
        <taxon>Dioctophymatida</taxon>
        <taxon>Dioctophymatoidea</taxon>
        <taxon>Soboliphymatidae</taxon>
        <taxon>Soboliphyme</taxon>
    </lineage>
</organism>
<dbReference type="GO" id="GO:0005178">
    <property type="term" value="F:integrin binding"/>
    <property type="evidence" value="ECO:0007669"/>
    <property type="project" value="TreeGrafter"/>
</dbReference>
<dbReference type="PANTHER" id="PTHR23220:SF133">
    <property type="entry name" value="INTEGRIN ALPHA-PS2"/>
    <property type="match status" value="1"/>
</dbReference>
<gene>
    <name evidence="6" type="ORF">SBAD_LOCUS1935</name>
</gene>
<dbReference type="PROSITE" id="PS51470">
    <property type="entry name" value="FG_GAP"/>
    <property type="match status" value="1"/>
</dbReference>
<evidence type="ECO:0000313" key="6">
    <source>
        <dbReference type="EMBL" id="VDO95959.1"/>
    </source>
</evidence>
<dbReference type="Proteomes" id="UP000270296">
    <property type="component" value="Unassembled WGS sequence"/>
</dbReference>
<keyword evidence="2" id="KW-0677">Repeat</keyword>
<dbReference type="SMART" id="SM00191">
    <property type="entry name" value="Int_alpha"/>
    <property type="match status" value="3"/>
</dbReference>
<proteinExistence type="inferred from homology"/>
<dbReference type="InterPro" id="IPR013517">
    <property type="entry name" value="FG-GAP"/>
</dbReference>
<dbReference type="GO" id="GO:0007229">
    <property type="term" value="P:integrin-mediated signaling pathway"/>
    <property type="evidence" value="ECO:0007669"/>
    <property type="project" value="UniProtKB-KW"/>
</dbReference>
<name>A0A183IE91_9BILA</name>
<keyword evidence="3" id="KW-0325">Glycoprotein</keyword>
<dbReference type="InterPro" id="IPR013519">
    <property type="entry name" value="Int_alpha_beta-p"/>
</dbReference>
<accession>A0A183IE91</accession>
<evidence type="ECO:0000313" key="8">
    <source>
        <dbReference type="WBParaSite" id="SBAD_0000202901-mRNA-1"/>
    </source>
</evidence>
<dbReference type="Pfam" id="PF01839">
    <property type="entry name" value="FG-GAP"/>
    <property type="match status" value="1"/>
</dbReference>
<keyword evidence="5" id="KW-0130">Cell adhesion</keyword>
<evidence type="ECO:0000256" key="5">
    <source>
        <dbReference type="RuleBase" id="RU003762"/>
    </source>
</evidence>
<keyword evidence="1" id="KW-0732">Signal</keyword>
<dbReference type="AlphaFoldDB" id="A0A183IE91"/>
<dbReference type="PANTHER" id="PTHR23220">
    <property type="entry name" value="INTEGRIN ALPHA"/>
    <property type="match status" value="1"/>
</dbReference>
<dbReference type="PRINTS" id="PR01185">
    <property type="entry name" value="INTEGRINA"/>
</dbReference>
<evidence type="ECO:0000256" key="3">
    <source>
        <dbReference type="ARBA" id="ARBA00023180"/>
    </source>
</evidence>
<dbReference type="GO" id="GO:0007160">
    <property type="term" value="P:cell-matrix adhesion"/>
    <property type="evidence" value="ECO:0007669"/>
    <property type="project" value="TreeGrafter"/>
</dbReference>
<dbReference type="InterPro" id="IPR000413">
    <property type="entry name" value="Integrin_alpha"/>
</dbReference>
<evidence type="ECO:0000313" key="7">
    <source>
        <dbReference type="Proteomes" id="UP000270296"/>
    </source>
</evidence>
<dbReference type="GO" id="GO:0098609">
    <property type="term" value="P:cell-cell adhesion"/>
    <property type="evidence" value="ECO:0007669"/>
    <property type="project" value="TreeGrafter"/>
</dbReference>
<dbReference type="GO" id="GO:0033627">
    <property type="term" value="P:cell adhesion mediated by integrin"/>
    <property type="evidence" value="ECO:0007669"/>
    <property type="project" value="TreeGrafter"/>
</dbReference>
<dbReference type="SUPFAM" id="SSF69318">
    <property type="entry name" value="Integrin alpha N-terminal domain"/>
    <property type="match status" value="1"/>
</dbReference>
<evidence type="ECO:0000256" key="1">
    <source>
        <dbReference type="ARBA" id="ARBA00022729"/>
    </source>
</evidence>
<protein>
    <submittedName>
        <fullName evidence="8">Integrin_alpha2 domain-containing protein</fullName>
    </submittedName>
</protein>
<reference evidence="6 7" key="2">
    <citation type="submission" date="2018-11" db="EMBL/GenBank/DDBJ databases">
        <authorList>
            <consortium name="Pathogen Informatics"/>
        </authorList>
    </citation>
    <scope>NUCLEOTIDE SEQUENCE [LARGE SCALE GENOMIC DNA]</scope>
</reference>
<comment type="similarity">
    <text evidence="5">Belongs to the integrin alpha chain family.</text>
</comment>
<dbReference type="Gene3D" id="2.130.10.130">
    <property type="entry name" value="Integrin alpha, N-terminal"/>
    <property type="match status" value="1"/>
</dbReference>
<keyword evidence="7" id="KW-1185">Reference proteome</keyword>
<dbReference type="GO" id="GO:0009897">
    <property type="term" value="C:external side of plasma membrane"/>
    <property type="evidence" value="ECO:0007669"/>
    <property type="project" value="TreeGrafter"/>
</dbReference>
<evidence type="ECO:0000256" key="2">
    <source>
        <dbReference type="ARBA" id="ARBA00022737"/>
    </source>
</evidence>
<dbReference type="OrthoDB" id="5317514at2759"/>
<sequence>QARVKNSGAVYRCSTEDLRYHNWALNGSVSLQIDSKSDQWFGATVVSSRVDDTVIACAPRYTYFYSTFDRKEPVGTCFVAKDAFTSFREYSPCRKENRWGYHRLGFCMAGFSAAIAEVSQTLQKNQEKLFIGAPGAWYWQGSLITQELEGEGKVKRTGEGPANMDDTYMGYAMAAGHFKEQSINDVAVGVPKGNNLKGMVVLFDNDMKVLLNISGHQVGSYFGSSIAVTDLNGDGLDDIVIGAPLESHKENEHDDANPTKVMYEVGKVYVYFQNRAVSQRRGNRMWSRFGHDVASVGDLNGDGFNGKCWLYFIRVFLRVALAVSSKKSTFWQLLISIIMPYNCLCIYLEKCWLLNRDFRPIEPSS</sequence>
<evidence type="ECO:0000256" key="4">
    <source>
        <dbReference type="PROSITE-ProRule" id="PRU00803"/>
    </source>
</evidence>
<comment type="subcellular location">
    <subcellularLocation>
        <location evidence="5">Membrane</location>
        <topology evidence="5">Single-pass type I membrane protein</topology>
    </subcellularLocation>
</comment>
<feature type="repeat" description="FG-GAP" evidence="4">
    <location>
        <begin position="208"/>
        <end position="280"/>
    </location>
</feature>
<dbReference type="EMBL" id="UZAM01007013">
    <property type="protein sequence ID" value="VDO95959.1"/>
    <property type="molecule type" value="Genomic_DNA"/>
</dbReference>
<dbReference type="GO" id="GO:0008305">
    <property type="term" value="C:integrin complex"/>
    <property type="evidence" value="ECO:0007669"/>
    <property type="project" value="InterPro"/>
</dbReference>
<dbReference type="WBParaSite" id="SBAD_0000202901-mRNA-1">
    <property type="protein sequence ID" value="SBAD_0000202901-mRNA-1"/>
    <property type="gene ID" value="SBAD_0000202901"/>
</dbReference>